<evidence type="ECO:0000313" key="5">
    <source>
        <dbReference type="EMBL" id="MFC4598674.1"/>
    </source>
</evidence>
<dbReference type="SUPFAM" id="SSF88713">
    <property type="entry name" value="Glycoside hydrolase/deacetylase"/>
    <property type="match status" value="1"/>
</dbReference>
<comment type="caution">
    <text evidence="5">The sequence shown here is derived from an EMBL/GenBank/DDBJ whole genome shotgun (WGS) entry which is preliminary data.</text>
</comment>
<organism evidence="5 6">
    <name type="scientific">Cohnella hongkongensis</name>
    <dbReference type="NCBI Taxonomy" id="178337"/>
    <lineage>
        <taxon>Bacteria</taxon>
        <taxon>Bacillati</taxon>
        <taxon>Bacillota</taxon>
        <taxon>Bacilli</taxon>
        <taxon>Bacillales</taxon>
        <taxon>Paenibacillaceae</taxon>
        <taxon>Cohnella</taxon>
    </lineage>
</organism>
<keyword evidence="3" id="KW-0472">Membrane</keyword>
<gene>
    <name evidence="5" type="ORF">ACFO3S_10545</name>
</gene>
<dbReference type="RefSeq" id="WP_378095173.1">
    <property type="nucleotide sequence ID" value="NZ_JBHSEP010000006.1"/>
</dbReference>
<dbReference type="Gene3D" id="3.20.20.370">
    <property type="entry name" value="Glycoside hydrolase/deacetylase"/>
    <property type="match status" value="1"/>
</dbReference>
<proteinExistence type="predicted"/>
<sequence>MTLKTKFLILTLVLALGTTAIGLLTIRWYNGYFPSLHRAAPALVQAIALDKSPSLYYGLKPTPTSPNGVYYRDRVLVLMYHDVSPEPQDSKSLSVANFEKQLQLMQANNFKWITMDEYRDFILHSAPVPDNAVLLTFDDGYESLYSHAYPLMKQYEAPSAAFLIAGKVGDRKGAFPKATWEQVKEMQQGGIDFFSHTYDSHRYMPTAPDNEELKPVLAKPRYLKKENRLETEEEYEKRVYEDLRQANEILQRELGRTNYALAFPYGAFSETVLDVCKRLGIDVTFTVRPGLNAAGQTNGYRLNAGGADNDPDLQIELMKKAEKRLDGTFSPFLSPAERKSVFLISAAAWLLVGLLWVWTGWRLLQGRKRSAGL</sequence>
<keyword evidence="3" id="KW-0812">Transmembrane</keyword>
<dbReference type="Proteomes" id="UP001596028">
    <property type="component" value="Unassembled WGS sequence"/>
</dbReference>
<dbReference type="InterPro" id="IPR051398">
    <property type="entry name" value="Polysacch_Deacetylase"/>
</dbReference>
<accession>A0ABV9FER4</accession>
<dbReference type="EMBL" id="JBHSEP010000006">
    <property type="protein sequence ID" value="MFC4598674.1"/>
    <property type="molecule type" value="Genomic_DNA"/>
</dbReference>
<feature type="domain" description="NodB homology" evidence="4">
    <location>
        <begin position="131"/>
        <end position="373"/>
    </location>
</feature>
<evidence type="ECO:0000259" key="4">
    <source>
        <dbReference type="PROSITE" id="PS51677"/>
    </source>
</evidence>
<keyword evidence="2" id="KW-0732">Signal</keyword>
<dbReference type="Pfam" id="PF01522">
    <property type="entry name" value="Polysacc_deac_1"/>
    <property type="match status" value="1"/>
</dbReference>
<keyword evidence="3" id="KW-1133">Transmembrane helix</keyword>
<name>A0ABV9FER4_9BACL</name>
<evidence type="ECO:0000256" key="3">
    <source>
        <dbReference type="SAM" id="Phobius"/>
    </source>
</evidence>
<keyword evidence="6" id="KW-1185">Reference proteome</keyword>
<feature type="transmembrane region" description="Helical" evidence="3">
    <location>
        <begin position="341"/>
        <end position="361"/>
    </location>
</feature>
<dbReference type="PROSITE" id="PS51677">
    <property type="entry name" value="NODB"/>
    <property type="match status" value="1"/>
</dbReference>
<evidence type="ECO:0000256" key="1">
    <source>
        <dbReference type="ARBA" id="ARBA00004613"/>
    </source>
</evidence>
<comment type="subcellular location">
    <subcellularLocation>
        <location evidence="1">Secreted</location>
    </subcellularLocation>
</comment>
<protein>
    <submittedName>
        <fullName evidence="5">Polysaccharide deacetylase family protein</fullName>
    </submittedName>
</protein>
<reference evidence="6" key="1">
    <citation type="journal article" date="2019" name="Int. J. Syst. Evol. Microbiol.">
        <title>The Global Catalogue of Microorganisms (GCM) 10K type strain sequencing project: providing services to taxonomists for standard genome sequencing and annotation.</title>
        <authorList>
            <consortium name="The Broad Institute Genomics Platform"/>
            <consortium name="The Broad Institute Genome Sequencing Center for Infectious Disease"/>
            <person name="Wu L."/>
            <person name="Ma J."/>
        </authorList>
    </citation>
    <scope>NUCLEOTIDE SEQUENCE [LARGE SCALE GENOMIC DNA]</scope>
    <source>
        <strain evidence="6">CCUG 49571</strain>
    </source>
</reference>
<dbReference type="InterPro" id="IPR011330">
    <property type="entry name" value="Glyco_hydro/deAcase_b/a-brl"/>
</dbReference>
<dbReference type="PANTHER" id="PTHR34216">
    <property type="match status" value="1"/>
</dbReference>
<evidence type="ECO:0000256" key="2">
    <source>
        <dbReference type="ARBA" id="ARBA00022729"/>
    </source>
</evidence>
<dbReference type="PANTHER" id="PTHR34216:SF3">
    <property type="entry name" value="POLY-BETA-1,6-N-ACETYL-D-GLUCOSAMINE N-DEACETYLASE"/>
    <property type="match status" value="1"/>
</dbReference>
<dbReference type="InterPro" id="IPR002509">
    <property type="entry name" value="NODB_dom"/>
</dbReference>
<evidence type="ECO:0000313" key="6">
    <source>
        <dbReference type="Proteomes" id="UP001596028"/>
    </source>
</evidence>